<dbReference type="RefSeq" id="XP_005759670.1">
    <property type="nucleotide sequence ID" value="XM_005759613.1"/>
</dbReference>
<evidence type="ECO:0000313" key="4">
    <source>
        <dbReference type="Proteomes" id="UP000013827"/>
    </source>
</evidence>
<dbReference type="GeneID" id="17253316"/>
<feature type="region of interest" description="Disordered" evidence="1">
    <location>
        <begin position="1"/>
        <end position="27"/>
    </location>
</feature>
<proteinExistence type="predicted"/>
<accession>A0A0D3I7K6</accession>
<reference evidence="4" key="1">
    <citation type="journal article" date="2013" name="Nature">
        <title>Pan genome of the phytoplankton Emiliania underpins its global distribution.</title>
        <authorList>
            <person name="Read B.A."/>
            <person name="Kegel J."/>
            <person name="Klute M.J."/>
            <person name="Kuo A."/>
            <person name="Lefebvre S.C."/>
            <person name="Maumus F."/>
            <person name="Mayer C."/>
            <person name="Miller J."/>
            <person name="Monier A."/>
            <person name="Salamov A."/>
            <person name="Young J."/>
            <person name="Aguilar M."/>
            <person name="Claverie J.M."/>
            <person name="Frickenhaus S."/>
            <person name="Gonzalez K."/>
            <person name="Herman E.K."/>
            <person name="Lin Y.C."/>
            <person name="Napier J."/>
            <person name="Ogata H."/>
            <person name="Sarno A.F."/>
            <person name="Shmutz J."/>
            <person name="Schroeder D."/>
            <person name="de Vargas C."/>
            <person name="Verret F."/>
            <person name="von Dassow P."/>
            <person name="Valentin K."/>
            <person name="Van de Peer Y."/>
            <person name="Wheeler G."/>
            <person name="Dacks J.B."/>
            <person name="Delwiche C.F."/>
            <person name="Dyhrman S.T."/>
            <person name="Glockner G."/>
            <person name="John U."/>
            <person name="Richards T."/>
            <person name="Worden A.Z."/>
            <person name="Zhang X."/>
            <person name="Grigoriev I.V."/>
            <person name="Allen A.E."/>
            <person name="Bidle K."/>
            <person name="Borodovsky M."/>
            <person name="Bowler C."/>
            <person name="Brownlee C."/>
            <person name="Cock J.M."/>
            <person name="Elias M."/>
            <person name="Gladyshev V.N."/>
            <person name="Groth M."/>
            <person name="Guda C."/>
            <person name="Hadaegh A."/>
            <person name="Iglesias-Rodriguez M.D."/>
            <person name="Jenkins J."/>
            <person name="Jones B.M."/>
            <person name="Lawson T."/>
            <person name="Leese F."/>
            <person name="Lindquist E."/>
            <person name="Lobanov A."/>
            <person name="Lomsadze A."/>
            <person name="Malik S.B."/>
            <person name="Marsh M.E."/>
            <person name="Mackinder L."/>
            <person name="Mock T."/>
            <person name="Mueller-Roeber B."/>
            <person name="Pagarete A."/>
            <person name="Parker M."/>
            <person name="Probert I."/>
            <person name="Quesneville H."/>
            <person name="Raines C."/>
            <person name="Rensing S.A."/>
            <person name="Riano-Pachon D.M."/>
            <person name="Richier S."/>
            <person name="Rokitta S."/>
            <person name="Shiraiwa Y."/>
            <person name="Soanes D.M."/>
            <person name="van der Giezen M."/>
            <person name="Wahlund T.M."/>
            <person name="Williams B."/>
            <person name="Wilson W."/>
            <person name="Wolfe G."/>
            <person name="Wurch L.L."/>
        </authorList>
    </citation>
    <scope>NUCLEOTIDE SEQUENCE</scope>
</reference>
<dbReference type="AlphaFoldDB" id="A0A0D3I7K6"/>
<dbReference type="KEGG" id="ehx:EMIHUDRAFT_198606"/>
<dbReference type="EnsemblProtists" id="EOD07241">
    <property type="protein sequence ID" value="EOD07241"/>
    <property type="gene ID" value="EMIHUDRAFT_198606"/>
</dbReference>
<evidence type="ECO:0000256" key="2">
    <source>
        <dbReference type="SAM" id="Phobius"/>
    </source>
</evidence>
<organism evidence="3 4">
    <name type="scientific">Emiliania huxleyi (strain CCMP1516)</name>
    <dbReference type="NCBI Taxonomy" id="280463"/>
    <lineage>
        <taxon>Eukaryota</taxon>
        <taxon>Haptista</taxon>
        <taxon>Haptophyta</taxon>
        <taxon>Prymnesiophyceae</taxon>
        <taxon>Isochrysidales</taxon>
        <taxon>Noelaerhabdaceae</taxon>
        <taxon>Emiliania</taxon>
    </lineage>
</organism>
<evidence type="ECO:0000313" key="3">
    <source>
        <dbReference type="EnsemblProtists" id="EOD07241"/>
    </source>
</evidence>
<evidence type="ECO:0000256" key="1">
    <source>
        <dbReference type="SAM" id="MobiDB-lite"/>
    </source>
</evidence>
<keyword evidence="2" id="KW-1133">Transmembrane helix</keyword>
<sequence length="364" mass="38913">MPSSVSKEESDDDVPPPSYGDASRFGQLGHSESTLTRAPSDAHERLARVIGEPPSLAVNDPAVVLAVPTQRQLHVSAQASRNQRGMCCCFFILAACIVCGVCLWVIVGGAATLVAAGPPWHGYWQWRLIDVGNRVVVAFAGSTKPCPEVTVDSIIKAITAGIVSQSEPAQLSIDVLQKFVVVARQMDLADDDFEEALCSADDDYDPDRCSATQIAAASPSAPPAQPPPAQPLVGRRLLSLSRRRSLSVAGGAQWDMRARLVNTSRRILQPPDLGDLAEAVKLDAVIIEIETLVLPSSPDSLVDDVRDSGRISAEVVPNVLAALLDLTNLTNATDPFSFITNAAPLSRRYAIRNIWLDGLSLLQP</sequence>
<keyword evidence="2" id="KW-0812">Transmembrane</keyword>
<dbReference type="PaxDb" id="2903-EOD07241"/>
<keyword evidence="2" id="KW-0472">Membrane</keyword>
<keyword evidence="4" id="KW-1185">Reference proteome</keyword>
<dbReference type="HOGENOM" id="CLU_761713_0_0_1"/>
<name>A0A0D3I7K6_EMIH1</name>
<reference evidence="3" key="2">
    <citation type="submission" date="2024-10" db="UniProtKB">
        <authorList>
            <consortium name="EnsemblProtists"/>
        </authorList>
    </citation>
    <scope>IDENTIFICATION</scope>
</reference>
<protein>
    <submittedName>
        <fullName evidence="3">Uncharacterized protein</fullName>
    </submittedName>
</protein>
<dbReference type="Proteomes" id="UP000013827">
    <property type="component" value="Unassembled WGS sequence"/>
</dbReference>
<feature type="transmembrane region" description="Helical" evidence="2">
    <location>
        <begin position="86"/>
        <end position="107"/>
    </location>
</feature>